<accession>A0A327VJL2</accession>
<keyword evidence="2" id="KW-1185">Reference proteome</keyword>
<dbReference type="OrthoDB" id="673451at2"/>
<dbReference type="RefSeq" id="WP_111595265.1">
    <property type="nucleotide sequence ID" value="NZ_QLMA01000011.1"/>
</dbReference>
<evidence type="ECO:0000313" key="1">
    <source>
        <dbReference type="EMBL" id="RAJ74044.1"/>
    </source>
</evidence>
<reference evidence="1 2" key="1">
    <citation type="submission" date="2018-06" db="EMBL/GenBank/DDBJ databases">
        <title>Genomic Encyclopedia of Archaeal and Bacterial Type Strains, Phase II (KMG-II): from individual species to whole genera.</title>
        <authorList>
            <person name="Goeker M."/>
        </authorList>
    </citation>
    <scope>NUCLEOTIDE SEQUENCE [LARGE SCALE GENOMIC DNA]</scope>
    <source>
        <strain evidence="1 2">DSM 29821</strain>
    </source>
</reference>
<comment type="caution">
    <text evidence="1">The sequence shown here is derived from an EMBL/GenBank/DDBJ whole genome shotgun (WGS) entry which is preliminary data.</text>
</comment>
<dbReference type="EMBL" id="QLMA01000011">
    <property type="protein sequence ID" value="RAJ74044.1"/>
    <property type="molecule type" value="Genomic_DNA"/>
</dbReference>
<dbReference type="Proteomes" id="UP000249819">
    <property type="component" value="Unassembled WGS sequence"/>
</dbReference>
<evidence type="ECO:0000313" key="2">
    <source>
        <dbReference type="Proteomes" id="UP000249819"/>
    </source>
</evidence>
<organism evidence="1 2">
    <name type="scientific">Chitinophaga dinghuensis</name>
    <dbReference type="NCBI Taxonomy" id="1539050"/>
    <lineage>
        <taxon>Bacteria</taxon>
        <taxon>Pseudomonadati</taxon>
        <taxon>Bacteroidota</taxon>
        <taxon>Chitinophagia</taxon>
        <taxon>Chitinophagales</taxon>
        <taxon>Chitinophagaceae</taxon>
        <taxon>Chitinophaga</taxon>
    </lineage>
</organism>
<name>A0A327VJL2_9BACT</name>
<gene>
    <name evidence="1" type="ORF">CLV59_111163</name>
</gene>
<dbReference type="AlphaFoldDB" id="A0A327VJL2"/>
<proteinExistence type="predicted"/>
<sequence length="155" mass="17775">MKRICFRLAIILFACWSCNSEPELEHETKMVERGRKTVHPQHFKLQSGGPQDSAAVYTAANIVIKVENGEDSMQTITISNPQKRLINYIRKIDTLPSPYLYIYDNDTILGLYAAGKFTAYKIEKSKALLFDHFFTHKVPELQARDSVLEFLHPAK</sequence>
<protein>
    <submittedName>
        <fullName evidence="1">Uncharacterized protein</fullName>
    </submittedName>
</protein>